<keyword evidence="1" id="KW-0812">Transmembrane</keyword>
<sequence length="175" mass="19496">MTTTSLFPLFFVCLDVCAVQVIHLAQESLFNMSHSLAGLLGASVARACLLAALALKCPSGLPQMSSSERLHSILVLCFHFPVYTALLSVLGQPNLEQLWGWHSWERVLYGYVITLLAVALLESLRVITFALLLQVRLNFTEQDDIRRAQSEMALPQYTGRVTDWIAKEEAPEAFT</sequence>
<dbReference type="EMBL" id="SWLE01000002">
    <property type="protein sequence ID" value="TNN02124.1"/>
    <property type="molecule type" value="Genomic_DNA"/>
</dbReference>
<gene>
    <name evidence="3" type="ORF">fugu_009611</name>
</gene>
<proteinExistence type="predicted"/>
<feature type="chain" id="PRO_5021243193" description="Intimal thickness related receptor IRP domain-containing protein" evidence="2">
    <location>
        <begin position="19"/>
        <end position="175"/>
    </location>
</feature>
<evidence type="ECO:0000256" key="1">
    <source>
        <dbReference type="SAM" id="Phobius"/>
    </source>
</evidence>
<dbReference type="AlphaFoldDB" id="A0A4Z2CD93"/>
<dbReference type="Proteomes" id="UP000516260">
    <property type="component" value="Chromosome 10"/>
</dbReference>
<feature type="signal peptide" evidence="2">
    <location>
        <begin position="1"/>
        <end position="18"/>
    </location>
</feature>
<keyword evidence="2" id="KW-0732">Signal</keyword>
<keyword evidence="1" id="KW-1133">Transmembrane helix</keyword>
<evidence type="ECO:0008006" key="5">
    <source>
        <dbReference type="Google" id="ProtNLM"/>
    </source>
</evidence>
<comment type="caution">
    <text evidence="3">The sequence shown here is derived from an EMBL/GenBank/DDBJ whole genome shotgun (WGS) entry which is preliminary data.</text>
</comment>
<evidence type="ECO:0000313" key="3">
    <source>
        <dbReference type="EMBL" id="TNN02124.1"/>
    </source>
</evidence>
<feature type="transmembrane region" description="Helical" evidence="1">
    <location>
        <begin position="34"/>
        <end position="53"/>
    </location>
</feature>
<accession>A0A4Z2CD93</accession>
<name>A0A4Z2CD93_9TELE</name>
<organism evidence="3 4">
    <name type="scientific">Takifugu bimaculatus</name>
    <dbReference type="NCBI Taxonomy" id="433685"/>
    <lineage>
        <taxon>Eukaryota</taxon>
        <taxon>Metazoa</taxon>
        <taxon>Chordata</taxon>
        <taxon>Craniata</taxon>
        <taxon>Vertebrata</taxon>
        <taxon>Euteleostomi</taxon>
        <taxon>Actinopterygii</taxon>
        <taxon>Neopterygii</taxon>
        <taxon>Teleostei</taxon>
        <taxon>Neoteleostei</taxon>
        <taxon>Acanthomorphata</taxon>
        <taxon>Eupercaria</taxon>
        <taxon>Tetraodontiformes</taxon>
        <taxon>Tetradontoidea</taxon>
        <taxon>Tetraodontidae</taxon>
        <taxon>Takifugu</taxon>
    </lineage>
</organism>
<evidence type="ECO:0000313" key="4">
    <source>
        <dbReference type="Proteomes" id="UP000516260"/>
    </source>
</evidence>
<feature type="transmembrane region" description="Helical" evidence="1">
    <location>
        <begin position="73"/>
        <end position="91"/>
    </location>
</feature>
<reference evidence="3 4" key="1">
    <citation type="submission" date="2019-04" db="EMBL/GenBank/DDBJ databases">
        <title>The sequence and de novo assembly of Takifugu bimaculatus genome using PacBio and Hi-C technologies.</title>
        <authorList>
            <person name="Xu P."/>
            <person name="Liu B."/>
            <person name="Zhou Z."/>
        </authorList>
    </citation>
    <scope>NUCLEOTIDE SEQUENCE [LARGE SCALE GENOMIC DNA]</scope>
    <source>
        <strain evidence="3">TB-2018</strain>
        <tissue evidence="3">Muscle</tissue>
    </source>
</reference>
<evidence type="ECO:0000256" key="2">
    <source>
        <dbReference type="SAM" id="SignalP"/>
    </source>
</evidence>
<protein>
    <recommendedName>
        <fullName evidence="5">Intimal thickness related receptor IRP domain-containing protein</fullName>
    </recommendedName>
</protein>
<keyword evidence="4" id="KW-1185">Reference proteome</keyword>
<feature type="transmembrane region" description="Helical" evidence="1">
    <location>
        <begin position="111"/>
        <end position="133"/>
    </location>
</feature>
<keyword evidence="1" id="KW-0472">Membrane</keyword>